<organism evidence="6 7">
    <name type="scientific">Stackebrandtia nassauensis (strain DSM 44728 / CIP 108903 / NRRL B-16338 / NBRC 102104 / LLR-40K-21)</name>
    <dbReference type="NCBI Taxonomy" id="446470"/>
    <lineage>
        <taxon>Bacteria</taxon>
        <taxon>Bacillati</taxon>
        <taxon>Actinomycetota</taxon>
        <taxon>Actinomycetes</taxon>
        <taxon>Glycomycetales</taxon>
        <taxon>Glycomycetaceae</taxon>
        <taxon>Stackebrandtia</taxon>
    </lineage>
</organism>
<dbReference type="PROSITE" id="PS50977">
    <property type="entry name" value="HTH_TETR_2"/>
    <property type="match status" value="1"/>
</dbReference>
<dbReference type="AlphaFoldDB" id="D3PWX1"/>
<evidence type="ECO:0000259" key="5">
    <source>
        <dbReference type="PROSITE" id="PS50977"/>
    </source>
</evidence>
<dbReference type="STRING" id="446470.Snas_5564"/>
<evidence type="ECO:0000313" key="7">
    <source>
        <dbReference type="Proteomes" id="UP000000844"/>
    </source>
</evidence>
<keyword evidence="1" id="KW-0805">Transcription regulation</keyword>
<keyword evidence="3" id="KW-0804">Transcription</keyword>
<dbReference type="Gene3D" id="1.10.357.10">
    <property type="entry name" value="Tetracycline Repressor, domain 2"/>
    <property type="match status" value="1"/>
</dbReference>
<dbReference type="InterPro" id="IPR050109">
    <property type="entry name" value="HTH-type_TetR-like_transc_reg"/>
</dbReference>
<dbReference type="InterPro" id="IPR036271">
    <property type="entry name" value="Tet_transcr_reg_TetR-rel_C_sf"/>
</dbReference>
<keyword evidence="2 4" id="KW-0238">DNA-binding</keyword>
<dbReference type="SUPFAM" id="SSF48498">
    <property type="entry name" value="Tetracyclin repressor-like, C-terminal domain"/>
    <property type="match status" value="1"/>
</dbReference>
<dbReference type="EMBL" id="CP001778">
    <property type="protein sequence ID" value="ADD45195.1"/>
    <property type="molecule type" value="Genomic_DNA"/>
</dbReference>
<name>D3PWX1_STANL</name>
<evidence type="ECO:0000256" key="3">
    <source>
        <dbReference type="ARBA" id="ARBA00023163"/>
    </source>
</evidence>
<gene>
    <name evidence="6" type="ordered locus">Snas_5564</name>
</gene>
<dbReference type="Proteomes" id="UP000000844">
    <property type="component" value="Chromosome"/>
</dbReference>
<dbReference type="HOGENOM" id="CLU_069356_25_6_11"/>
<sequence length="201" mass="22274">MELSVAYCWGVASGRLGRPREERVDEALAEAVRELLTETGYQNITVDLIASRAGVGKPAIYRRHRSKAELIFSVIVHDLSETAPDDAGSLRADLRSLLHRIHGDLSDPVAGSVMSSLLSDVLADPELTARFRDTFVRAQRDVVAELCRRAVDRGELKRLPEPEFAHSLLLGPLFVRHVILGERVPRSQLDDYLDAAVRALT</sequence>
<accession>D3PWX1</accession>
<evidence type="ECO:0000256" key="1">
    <source>
        <dbReference type="ARBA" id="ARBA00023015"/>
    </source>
</evidence>
<dbReference type="InterPro" id="IPR009057">
    <property type="entry name" value="Homeodomain-like_sf"/>
</dbReference>
<proteinExistence type="predicted"/>
<feature type="DNA-binding region" description="H-T-H motif" evidence="4">
    <location>
        <begin position="45"/>
        <end position="64"/>
    </location>
</feature>
<dbReference type="Pfam" id="PF00440">
    <property type="entry name" value="TetR_N"/>
    <property type="match status" value="1"/>
</dbReference>
<keyword evidence="7" id="KW-1185">Reference proteome</keyword>
<dbReference type="PRINTS" id="PR00455">
    <property type="entry name" value="HTHTETR"/>
</dbReference>
<dbReference type="PANTHER" id="PTHR30055">
    <property type="entry name" value="HTH-TYPE TRANSCRIPTIONAL REGULATOR RUTR"/>
    <property type="match status" value="1"/>
</dbReference>
<feature type="domain" description="HTH tetR-type" evidence="5">
    <location>
        <begin position="22"/>
        <end position="82"/>
    </location>
</feature>
<dbReference type="GO" id="GO:0000976">
    <property type="term" value="F:transcription cis-regulatory region binding"/>
    <property type="evidence" value="ECO:0007669"/>
    <property type="project" value="TreeGrafter"/>
</dbReference>
<dbReference type="KEGG" id="sna:Snas_5564"/>
<dbReference type="OrthoDB" id="9796019at2"/>
<dbReference type="InterPro" id="IPR001647">
    <property type="entry name" value="HTH_TetR"/>
</dbReference>
<dbReference type="InterPro" id="IPR011075">
    <property type="entry name" value="TetR_C"/>
</dbReference>
<protein>
    <submittedName>
        <fullName evidence="6">Transcriptional regulator, TetR family</fullName>
    </submittedName>
</protein>
<dbReference type="Gene3D" id="1.10.10.60">
    <property type="entry name" value="Homeodomain-like"/>
    <property type="match status" value="1"/>
</dbReference>
<dbReference type="PANTHER" id="PTHR30055:SF148">
    <property type="entry name" value="TETR-FAMILY TRANSCRIPTIONAL REGULATOR"/>
    <property type="match status" value="1"/>
</dbReference>
<dbReference type="Pfam" id="PF16859">
    <property type="entry name" value="TetR_C_11"/>
    <property type="match status" value="1"/>
</dbReference>
<reference evidence="6 7" key="1">
    <citation type="journal article" date="2009" name="Stand. Genomic Sci.">
        <title>Complete genome sequence of Stackebrandtia nassauensis type strain (LLR-40K-21).</title>
        <authorList>
            <person name="Munk C."/>
            <person name="Lapidus A."/>
            <person name="Copeland A."/>
            <person name="Jando M."/>
            <person name="Mayilraj S."/>
            <person name="Glavina Del Rio T."/>
            <person name="Nolan M."/>
            <person name="Chen F."/>
            <person name="Lucas S."/>
            <person name="Tice H."/>
            <person name="Cheng J.F."/>
            <person name="Han C."/>
            <person name="Detter J.C."/>
            <person name="Bruce D."/>
            <person name="Goodwin L."/>
            <person name="Chain P."/>
            <person name="Pitluck S."/>
            <person name="Goker M."/>
            <person name="Ovchinikova G."/>
            <person name="Pati A."/>
            <person name="Ivanova N."/>
            <person name="Mavromatis K."/>
            <person name="Chen A."/>
            <person name="Palaniappan K."/>
            <person name="Land M."/>
            <person name="Hauser L."/>
            <person name="Chang Y.J."/>
            <person name="Jeffries C.D."/>
            <person name="Bristow J."/>
            <person name="Eisen J.A."/>
            <person name="Markowitz V."/>
            <person name="Hugenholtz P."/>
            <person name="Kyrpides N.C."/>
            <person name="Klenk H.P."/>
        </authorList>
    </citation>
    <scope>NUCLEOTIDE SEQUENCE [LARGE SCALE GENOMIC DNA]</scope>
    <source>
        <strain evidence="7">DSM 44728 / CIP 108903 / NRRL B-16338 / NBRC 102104 / LLR-40K-21</strain>
    </source>
</reference>
<evidence type="ECO:0000256" key="4">
    <source>
        <dbReference type="PROSITE-ProRule" id="PRU00335"/>
    </source>
</evidence>
<dbReference type="SUPFAM" id="SSF46689">
    <property type="entry name" value="Homeodomain-like"/>
    <property type="match status" value="1"/>
</dbReference>
<dbReference type="eggNOG" id="COG1309">
    <property type="taxonomic scope" value="Bacteria"/>
</dbReference>
<evidence type="ECO:0000313" key="6">
    <source>
        <dbReference type="EMBL" id="ADD45195.1"/>
    </source>
</evidence>
<dbReference type="GO" id="GO:0003700">
    <property type="term" value="F:DNA-binding transcription factor activity"/>
    <property type="evidence" value="ECO:0007669"/>
    <property type="project" value="TreeGrafter"/>
</dbReference>
<evidence type="ECO:0000256" key="2">
    <source>
        <dbReference type="ARBA" id="ARBA00023125"/>
    </source>
</evidence>